<feature type="transmembrane region" description="Helical" evidence="1">
    <location>
        <begin position="164"/>
        <end position="193"/>
    </location>
</feature>
<evidence type="ECO:0000313" key="2">
    <source>
        <dbReference type="EMBL" id="GBF57061.1"/>
    </source>
</evidence>
<feature type="transmembrane region" description="Helical" evidence="1">
    <location>
        <begin position="220"/>
        <end position="246"/>
    </location>
</feature>
<dbReference type="AlphaFoldDB" id="A0A2P2E7M1"/>
<accession>A0A2P2E7M1</accession>
<evidence type="ECO:0000256" key="1">
    <source>
        <dbReference type="SAM" id="Phobius"/>
    </source>
</evidence>
<keyword evidence="1" id="KW-0812">Transmembrane</keyword>
<feature type="transmembrane region" description="Helical" evidence="1">
    <location>
        <begin position="67"/>
        <end position="90"/>
    </location>
</feature>
<proteinExistence type="predicted"/>
<comment type="caution">
    <text evidence="2">The sequence shown here is derived from an EMBL/GenBank/DDBJ whole genome shotgun (WGS) entry which is preliminary data.</text>
</comment>
<name>A0A2P2E7M1_9PROT</name>
<dbReference type="Proteomes" id="UP000245086">
    <property type="component" value="Unassembled WGS sequence"/>
</dbReference>
<feature type="transmembrane region" description="Helical" evidence="1">
    <location>
        <begin position="41"/>
        <end position="61"/>
    </location>
</feature>
<dbReference type="Pfam" id="PF09955">
    <property type="entry name" value="DUF2189"/>
    <property type="match status" value="1"/>
</dbReference>
<reference evidence="2 3" key="1">
    <citation type="journal article" date="2018" name="Genome Announc.">
        <title>Draft Genome Sequence of "Candidatus Phycosocius bacilliformis," an Alphaproteobacterial Ectosymbiont of the Hydrocarbon-Producing Green Alga Botryococcus braunii.</title>
        <authorList>
            <person name="Tanabe Y."/>
            <person name="Yamaguchi H."/>
            <person name="Watanabe M.M."/>
        </authorList>
    </citation>
    <scope>NUCLEOTIDE SEQUENCE [LARGE SCALE GENOMIC DNA]</scope>
    <source>
        <strain evidence="2 3">BOTRYCO-2</strain>
    </source>
</reference>
<sequence length="267" mass="28595">MSQFEIVLGEEDKVQVTRLMPDAHWMWLTNGWLDFKATWRLGILIGAVPVVAAWVMVLVLWQADMLGFLPAVCGGFALVGPLLAIGCYEISRLRSLGQPITLRAVLRPRIVSPSQVAIIAFVLMLILMVWARLASLLYALAEGARDPGPAIDFIDFALQTPEGLIMVAVGTLIGAALATIGYVVSVVSIPLAANRTVDAMTAMLVSVIAVSRNKGAMASFAFNIAMLVALCLATGFFGLILVFPWLGHATWHCYQAVVADVEDAAAG</sequence>
<dbReference type="InterPro" id="IPR018692">
    <property type="entry name" value="DUF2189"/>
</dbReference>
<feature type="transmembrane region" description="Helical" evidence="1">
    <location>
        <begin position="110"/>
        <end position="131"/>
    </location>
</feature>
<keyword evidence="1" id="KW-0472">Membrane</keyword>
<protein>
    <recommendedName>
        <fullName evidence="4">DUF2189 domain-containing protein</fullName>
    </recommendedName>
</protein>
<organism evidence="2 3">
    <name type="scientific">Candidatus Phycosocius bacilliformis</name>
    <dbReference type="NCBI Taxonomy" id="1445552"/>
    <lineage>
        <taxon>Bacteria</taxon>
        <taxon>Pseudomonadati</taxon>
        <taxon>Pseudomonadota</taxon>
        <taxon>Alphaproteobacteria</taxon>
        <taxon>Caulobacterales</taxon>
        <taxon>Caulobacterales incertae sedis</taxon>
        <taxon>Candidatus Phycosocius</taxon>
    </lineage>
</organism>
<dbReference type="EMBL" id="BFBR01000002">
    <property type="protein sequence ID" value="GBF57061.1"/>
    <property type="molecule type" value="Genomic_DNA"/>
</dbReference>
<evidence type="ECO:0000313" key="3">
    <source>
        <dbReference type="Proteomes" id="UP000245086"/>
    </source>
</evidence>
<keyword evidence="1" id="KW-1133">Transmembrane helix</keyword>
<gene>
    <name evidence="2" type="ORF">PbB2_00720</name>
</gene>
<evidence type="ECO:0008006" key="4">
    <source>
        <dbReference type="Google" id="ProtNLM"/>
    </source>
</evidence>
<keyword evidence="3" id="KW-1185">Reference proteome</keyword>